<accession>A0ACB9CD31</accession>
<dbReference type="EMBL" id="CM042038">
    <property type="protein sequence ID" value="KAI3732160.1"/>
    <property type="molecule type" value="Genomic_DNA"/>
</dbReference>
<sequence>MRSAASLLMWRHRETARCRRGCDWEGGRMNGQSWRLHSFSLACLKANMKWNTERGFLGSFEMKEGK</sequence>
<evidence type="ECO:0000313" key="1">
    <source>
        <dbReference type="EMBL" id="KAI3732160.1"/>
    </source>
</evidence>
<keyword evidence="2" id="KW-1185">Reference proteome</keyword>
<evidence type="ECO:0000313" key="2">
    <source>
        <dbReference type="Proteomes" id="UP001056120"/>
    </source>
</evidence>
<name>A0ACB9CD31_9ASTR</name>
<organism evidence="1 2">
    <name type="scientific">Smallanthus sonchifolius</name>
    <dbReference type="NCBI Taxonomy" id="185202"/>
    <lineage>
        <taxon>Eukaryota</taxon>
        <taxon>Viridiplantae</taxon>
        <taxon>Streptophyta</taxon>
        <taxon>Embryophyta</taxon>
        <taxon>Tracheophyta</taxon>
        <taxon>Spermatophyta</taxon>
        <taxon>Magnoliopsida</taxon>
        <taxon>eudicotyledons</taxon>
        <taxon>Gunneridae</taxon>
        <taxon>Pentapetalae</taxon>
        <taxon>asterids</taxon>
        <taxon>campanulids</taxon>
        <taxon>Asterales</taxon>
        <taxon>Asteraceae</taxon>
        <taxon>Asteroideae</taxon>
        <taxon>Heliantheae alliance</taxon>
        <taxon>Millerieae</taxon>
        <taxon>Smallanthus</taxon>
    </lineage>
</organism>
<comment type="caution">
    <text evidence="1">The sequence shown here is derived from an EMBL/GenBank/DDBJ whole genome shotgun (WGS) entry which is preliminary data.</text>
</comment>
<proteinExistence type="predicted"/>
<protein>
    <submittedName>
        <fullName evidence="1">Uncharacterized protein</fullName>
    </submittedName>
</protein>
<dbReference type="Proteomes" id="UP001056120">
    <property type="component" value="Linkage Group LG21"/>
</dbReference>
<reference evidence="1 2" key="2">
    <citation type="journal article" date="2022" name="Mol. Ecol. Resour.">
        <title>The genomes of chicory, endive, great burdock and yacon provide insights into Asteraceae paleo-polyploidization history and plant inulin production.</title>
        <authorList>
            <person name="Fan W."/>
            <person name="Wang S."/>
            <person name="Wang H."/>
            <person name="Wang A."/>
            <person name="Jiang F."/>
            <person name="Liu H."/>
            <person name="Zhao H."/>
            <person name="Xu D."/>
            <person name="Zhang Y."/>
        </authorList>
    </citation>
    <scope>NUCLEOTIDE SEQUENCE [LARGE SCALE GENOMIC DNA]</scope>
    <source>
        <strain evidence="2">cv. Yunnan</strain>
        <tissue evidence="1">Leaves</tissue>
    </source>
</reference>
<gene>
    <name evidence="1" type="ORF">L1987_63359</name>
</gene>
<reference evidence="2" key="1">
    <citation type="journal article" date="2022" name="Mol. Ecol. Resour.">
        <title>The genomes of chicory, endive, great burdock and yacon provide insights into Asteraceae palaeo-polyploidization history and plant inulin production.</title>
        <authorList>
            <person name="Fan W."/>
            <person name="Wang S."/>
            <person name="Wang H."/>
            <person name="Wang A."/>
            <person name="Jiang F."/>
            <person name="Liu H."/>
            <person name="Zhao H."/>
            <person name="Xu D."/>
            <person name="Zhang Y."/>
        </authorList>
    </citation>
    <scope>NUCLEOTIDE SEQUENCE [LARGE SCALE GENOMIC DNA]</scope>
    <source>
        <strain evidence="2">cv. Yunnan</strain>
    </source>
</reference>